<organism evidence="5 6">
    <name type="scientific">Drosophila ananassae</name>
    <name type="common">Fruit fly</name>
    <dbReference type="NCBI Taxonomy" id="7217"/>
    <lineage>
        <taxon>Eukaryota</taxon>
        <taxon>Metazoa</taxon>
        <taxon>Ecdysozoa</taxon>
        <taxon>Arthropoda</taxon>
        <taxon>Hexapoda</taxon>
        <taxon>Insecta</taxon>
        <taxon>Pterygota</taxon>
        <taxon>Neoptera</taxon>
        <taxon>Endopterygota</taxon>
        <taxon>Diptera</taxon>
        <taxon>Brachycera</taxon>
        <taxon>Muscomorpha</taxon>
        <taxon>Ephydroidea</taxon>
        <taxon>Drosophilidae</taxon>
        <taxon>Drosophila</taxon>
        <taxon>Sophophora</taxon>
    </lineage>
</organism>
<dbReference type="InterPro" id="IPR000718">
    <property type="entry name" value="Peptidase_M13"/>
</dbReference>
<feature type="chain" id="PRO_5006454820" description="Peptidase M13 N-terminal domain-containing protein" evidence="3">
    <location>
        <begin position="22"/>
        <end position="647"/>
    </location>
</feature>
<gene>
    <name evidence="5" type="primary">Dana\GF14393</name>
    <name evidence="5" type="synonym">dana_GLEANR_15156</name>
    <name evidence="5" type="ORF">GF14393</name>
</gene>
<dbReference type="AlphaFoldDB" id="B3MLK6"/>
<dbReference type="EMBL" id="CH902620">
    <property type="protein sequence ID" value="EDV31755.2"/>
    <property type="molecule type" value="Genomic_DNA"/>
</dbReference>
<dbReference type="Pfam" id="PF05649">
    <property type="entry name" value="Peptidase_M13_N"/>
    <property type="match status" value="1"/>
</dbReference>
<evidence type="ECO:0000313" key="5">
    <source>
        <dbReference type="EMBL" id="EDV31755.2"/>
    </source>
</evidence>
<accession>B3MLK6</accession>
<dbReference type="InParanoid" id="B3MLK6"/>
<dbReference type="KEGG" id="dan:6497219"/>
<dbReference type="HOGENOM" id="CLU_006187_9_0_1"/>
<keyword evidence="6" id="KW-1185">Reference proteome</keyword>
<dbReference type="PROSITE" id="PS51885">
    <property type="entry name" value="NEPRILYSIN"/>
    <property type="match status" value="1"/>
</dbReference>
<dbReference type="GO" id="GO:0016485">
    <property type="term" value="P:protein processing"/>
    <property type="evidence" value="ECO:0007669"/>
    <property type="project" value="TreeGrafter"/>
</dbReference>
<dbReference type="InterPro" id="IPR042089">
    <property type="entry name" value="Peptidase_M13_dom_2"/>
</dbReference>
<dbReference type="Gene3D" id="1.10.1380.10">
    <property type="entry name" value="Neutral endopeptidase , domain2"/>
    <property type="match status" value="1"/>
</dbReference>
<evidence type="ECO:0000256" key="1">
    <source>
        <dbReference type="ARBA" id="ARBA00004401"/>
    </source>
</evidence>
<feature type="domain" description="Peptidase M13 N-terminal" evidence="4">
    <location>
        <begin position="42"/>
        <end position="388"/>
    </location>
</feature>
<dbReference type="InterPro" id="IPR024079">
    <property type="entry name" value="MetalloPept_cat_dom_sf"/>
</dbReference>
<proteinExistence type="inferred from homology"/>
<dbReference type="GeneID" id="6497219"/>
<protein>
    <recommendedName>
        <fullName evidence="4">Peptidase M13 N-terminal domain-containing protein</fullName>
    </recommendedName>
</protein>
<feature type="signal peptide" evidence="3">
    <location>
        <begin position="1"/>
        <end position="21"/>
    </location>
</feature>
<dbReference type="PANTHER" id="PTHR11733">
    <property type="entry name" value="ZINC METALLOPROTEASE FAMILY M13 NEPRILYSIN-RELATED"/>
    <property type="match status" value="1"/>
</dbReference>
<evidence type="ECO:0000313" key="6">
    <source>
        <dbReference type="Proteomes" id="UP000007801"/>
    </source>
</evidence>
<dbReference type="GO" id="GO:0004222">
    <property type="term" value="F:metalloendopeptidase activity"/>
    <property type="evidence" value="ECO:0007669"/>
    <property type="project" value="InterPro"/>
</dbReference>
<dbReference type="Gene3D" id="3.40.390.10">
    <property type="entry name" value="Collagenase (Catalytic Domain)"/>
    <property type="match status" value="1"/>
</dbReference>
<dbReference type="InterPro" id="IPR008753">
    <property type="entry name" value="Peptidase_M13_N"/>
</dbReference>
<dbReference type="PANTHER" id="PTHR11733:SF167">
    <property type="entry name" value="FI17812P1-RELATED"/>
    <property type="match status" value="1"/>
</dbReference>
<evidence type="ECO:0000259" key="4">
    <source>
        <dbReference type="Pfam" id="PF05649"/>
    </source>
</evidence>
<dbReference type="SUPFAM" id="SSF55486">
    <property type="entry name" value="Metalloproteases ('zincins'), catalytic domain"/>
    <property type="match status" value="1"/>
</dbReference>
<dbReference type="Proteomes" id="UP000007801">
    <property type="component" value="Unassembled WGS sequence"/>
</dbReference>
<comment type="subcellular location">
    <subcellularLocation>
        <location evidence="1">Cell membrane</location>
        <topology evidence="1">Single-pass type II membrane protein</topology>
    </subcellularLocation>
</comment>
<sequence length="647" mass="75352">MGARTCIYFLLLLGTLNLAASSDLNERILKSITAYVNATADPCDDFYQYIGGDNRKSHKTPYTNQIGEISERYIQRLVPIFEDLRQRKFIDPLGVEEKLWRFYKSCVRSINATGSERAYLNLVPPAKKLQWPQFYPSSREWPSDDFNFMTTLANLRNFALNDVFFNVHVMGNYYHNNREVVTINAPEMNELFPLPSETSLKELLIRLDFSLLRATYLAKSICRLDGELRQLPHLIDYFPTILTVAEMEDEENGGLEWRKFLKVYLNTHIHRDLELQVFNIEYFKSLGPLLEKYDSEVIASYIMVRFVQFMKNIGYYPTGDNSYDCINVVRYQMQYAIKLLYEDRYLGDGELEKYQSEIKKIVEAIGTKLLKKLEENPFQLNETQISALQQKILSIEINLDSMPTTVSHRSFVNDLYDHLHLTDDEDYPMAQLKVLRSFTLNETGSTPIGSSRFSINPIERYYTQSMFTDFNNVLHIESSLLQDPYFVLNSHDIFKMSFLGVNIAWHFIFEIFPPGIHFNEKGNIYDLFDNFVDSVHYNDGLECVNKSQPEYLHWTINHIIAVQLAYDTYFDSDSIFNQTQPEYTSIPLKQLFFQNSAKWFDAALEPTPDEVPEAKTLKLIFGNTKAFSDAFKCPQTEDGMNPKCKFL</sequence>
<keyword evidence="3" id="KW-0732">Signal</keyword>
<name>B3MLK6_DROAN</name>
<keyword evidence="5" id="KW-0378">Hydrolase</keyword>
<dbReference type="SMR" id="B3MLK6"/>
<evidence type="ECO:0000256" key="2">
    <source>
        <dbReference type="ARBA" id="ARBA00007357"/>
    </source>
</evidence>
<evidence type="ECO:0000256" key="3">
    <source>
        <dbReference type="SAM" id="SignalP"/>
    </source>
</evidence>
<dbReference type="eggNOG" id="KOG3624">
    <property type="taxonomic scope" value="Eukaryota"/>
</dbReference>
<comment type="similarity">
    <text evidence="2">Belongs to the peptidase M13 family.</text>
</comment>
<dbReference type="OrthoDB" id="7842934at2759"/>
<dbReference type="GO" id="GO:0005886">
    <property type="term" value="C:plasma membrane"/>
    <property type="evidence" value="ECO:0007669"/>
    <property type="project" value="UniProtKB-SubCell"/>
</dbReference>
<reference evidence="5 6" key="1">
    <citation type="journal article" date="2007" name="Nature">
        <title>Evolution of genes and genomes on the Drosophila phylogeny.</title>
        <authorList>
            <consortium name="Drosophila 12 Genomes Consortium"/>
            <person name="Clark A.G."/>
            <person name="Eisen M.B."/>
            <person name="Smith D.R."/>
            <person name="Bergman C.M."/>
            <person name="Oliver B."/>
            <person name="Markow T.A."/>
            <person name="Kaufman T.C."/>
            <person name="Kellis M."/>
            <person name="Gelbart W."/>
            <person name="Iyer V.N."/>
            <person name="Pollard D.A."/>
            <person name="Sackton T.B."/>
            <person name="Larracuente A.M."/>
            <person name="Singh N.D."/>
            <person name="Abad J.P."/>
            <person name="Abt D.N."/>
            <person name="Adryan B."/>
            <person name="Aguade M."/>
            <person name="Akashi H."/>
            <person name="Anderson W.W."/>
            <person name="Aquadro C.F."/>
            <person name="Ardell D.H."/>
            <person name="Arguello R."/>
            <person name="Artieri C.G."/>
            <person name="Barbash D.A."/>
            <person name="Barker D."/>
            <person name="Barsanti P."/>
            <person name="Batterham P."/>
            <person name="Batzoglou S."/>
            <person name="Begun D."/>
            <person name="Bhutkar A."/>
            <person name="Blanco E."/>
            <person name="Bosak S.A."/>
            <person name="Bradley R.K."/>
            <person name="Brand A.D."/>
            <person name="Brent M.R."/>
            <person name="Brooks A.N."/>
            <person name="Brown R.H."/>
            <person name="Butlin R.K."/>
            <person name="Caggese C."/>
            <person name="Calvi B.R."/>
            <person name="Bernardo de Carvalho A."/>
            <person name="Caspi A."/>
            <person name="Castrezana S."/>
            <person name="Celniker S.E."/>
            <person name="Chang J.L."/>
            <person name="Chapple C."/>
            <person name="Chatterji S."/>
            <person name="Chinwalla A."/>
            <person name="Civetta A."/>
            <person name="Clifton S.W."/>
            <person name="Comeron J.M."/>
            <person name="Costello J.C."/>
            <person name="Coyne J.A."/>
            <person name="Daub J."/>
            <person name="David R.G."/>
            <person name="Delcher A.L."/>
            <person name="Delehaunty K."/>
            <person name="Do C.B."/>
            <person name="Ebling H."/>
            <person name="Edwards K."/>
            <person name="Eickbush T."/>
            <person name="Evans J.D."/>
            <person name="Filipski A."/>
            <person name="Findeiss S."/>
            <person name="Freyhult E."/>
            <person name="Fulton L."/>
            <person name="Fulton R."/>
            <person name="Garcia A.C."/>
            <person name="Gardiner A."/>
            <person name="Garfield D.A."/>
            <person name="Garvin B.E."/>
            <person name="Gibson G."/>
            <person name="Gilbert D."/>
            <person name="Gnerre S."/>
            <person name="Godfrey J."/>
            <person name="Good R."/>
            <person name="Gotea V."/>
            <person name="Gravely B."/>
            <person name="Greenberg A.J."/>
            <person name="Griffiths-Jones S."/>
            <person name="Gross S."/>
            <person name="Guigo R."/>
            <person name="Gustafson E.A."/>
            <person name="Haerty W."/>
            <person name="Hahn M.W."/>
            <person name="Halligan D.L."/>
            <person name="Halpern A.L."/>
            <person name="Halter G.M."/>
            <person name="Han M.V."/>
            <person name="Heger A."/>
            <person name="Hillier L."/>
            <person name="Hinrichs A.S."/>
            <person name="Holmes I."/>
            <person name="Hoskins R.A."/>
            <person name="Hubisz M.J."/>
            <person name="Hultmark D."/>
            <person name="Huntley M.A."/>
            <person name="Jaffe D.B."/>
            <person name="Jagadeeshan S."/>
            <person name="Jeck W.R."/>
            <person name="Johnson J."/>
            <person name="Jones C.D."/>
            <person name="Jordan W.C."/>
            <person name="Karpen G.H."/>
            <person name="Kataoka E."/>
            <person name="Keightley P.D."/>
            <person name="Kheradpour P."/>
            <person name="Kirkness E.F."/>
            <person name="Koerich L.B."/>
            <person name="Kristiansen K."/>
            <person name="Kudrna D."/>
            <person name="Kulathinal R.J."/>
            <person name="Kumar S."/>
            <person name="Kwok R."/>
            <person name="Lander E."/>
            <person name="Langley C.H."/>
            <person name="Lapoint R."/>
            <person name="Lazzaro B.P."/>
            <person name="Lee S.J."/>
            <person name="Levesque L."/>
            <person name="Li R."/>
            <person name="Lin C.F."/>
            <person name="Lin M.F."/>
            <person name="Lindblad-Toh K."/>
            <person name="Llopart A."/>
            <person name="Long M."/>
            <person name="Low L."/>
            <person name="Lozovsky E."/>
            <person name="Lu J."/>
            <person name="Luo M."/>
            <person name="Machado C.A."/>
            <person name="Makalowski W."/>
            <person name="Marzo M."/>
            <person name="Matsuda M."/>
            <person name="Matzkin L."/>
            <person name="McAllister B."/>
            <person name="McBride C.S."/>
            <person name="McKernan B."/>
            <person name="McKernan K."/>
            <person name="Mendez-Lago M."/>
            <person name="Minx P."/>
            <person name="Mollenhauer M.U."/>
            <person name="Montooth K."/>
            <person name="Mount S.M."/>
            <person name="Mu X."/>
            <person name="Myers E."/>
            <person name="Negre B."/>
            <person name="Newfeld S."/>
            <person name="Nielsen R."/>
            <person name="Noor M.A."/>
            <person name="O'Grady P."/>
            <person name="Pachter L."/>
            <person name="Papaceit M."/>
            <person name="Parisi M.J."/>
            <person name="Parisi M."/>
            <person name="Parts L."/>
            <person name="Pedersen J.S."/>
            <person name="Pesole G."/>
            <person name="Phillippy A.M."/>
            <person name="Ponting C.P."/>
            <person name="Pop M."/>
            <person name="Porcelli D."/>
            <person name="Powell J.R."/>
            <person name="Prohaska S."/>
            <person name="Pruitt K."/>
            <person name="Puig M."/>
            <person name="Quesneville H."/>
            <person name="Ram K.R."/>
            <person name="Rand D."/>
            <person name="Rasmussen M.D."/>
            <person name="Reed L.K."/>
            <person name="Reenan R."/>
            <person name="Reily A."/>
            <person name="Remington K.A."/>
            <person name="Rieger T.T."/>
            <person name="Ritchie M.G."/>
            <person name="Robin C."/>
            <person name="Rogers Y.H."/>
            <person name="Rohde C."/>
            <person name="Rozas J."/>
            <person name="Rubenfield M.J."/>
            <person name="Ruiz A."/>
            <person name="Russo S."/>
            <person name="Salzberg S.L."/>
            <person name="Sanchez-Gracia A."/>
            <person name="Saranga D.J."/>
            <person name="Sato H."/>
            <person name="Schaeffer S.W."/>
            <person name="Schatz M.C."/>
            <person name="Schlenke T."/>
            <person name="Schwartz R."/>
            <person name="Segarra C."/>
            <person name="Singh R.S."/>
            <person name="Sirot L."/>
            <person name="Sirota M."/>
            <person name="Sisneros N.B."/>
            <person name="Smith C.D."/>
            <person name="Smith T.F."/>
            <person name="Spieth J."/>
            <person name="Stage D.E."/>
            <person name="Stark A."/>
            <person name="Stephan W."/>
            <person name="Strausberg R.L."/>
            <person name="Strempel S."/>
            <person name="Sturgill D."/>
            <person name="Sutton G."/>
            <person name="Sutton G.G."/>
            <person name="Tao W."/>
            <person name="Teichmann S."/>
            <person name="Tobari Y.N."/>
            <person name="Tomimura Y."/>
            <person name="Tsolas J.M."/>
            <person name="Valente V.L."/>
            <person name="Venter E."/>
            <person name="Venter J.C."/>
            <person name="Vicario S."/>
            <person name="Vieira F.G."/>
            <person name="Vilella A.J."/>
            <person name="Villasante A."/>
            <person name="Walenz B."/>
            <person name="Wang J."/>
            <person name="Wasserman M."/>
            <person name="Watts T."/>
            <person name="Wilson D."/>
            <person name="Wilson R.K."/>
            <person name="Wing R.A."/>
            <person name="Wolfner M.F."/>
            <person name="Wong A."/>
            <person name="Wong G.K."/>
            <person name="Wu C.I."/>
            <person name="Wu G."/>
            <person name="Yamamoto D."/>
            <person name="Yang H.P."/>
            <person name="Yang S.P."/>
            <person name="Yorke J.A."/>
            <person name="Yoshida K."/>
            <person name="Zdobnov E."/>
            <person name="Zhang P."/>
            <person name="Zhang Y."/>
            <person name="Zimin A.V."/>
            <person name="Baldwin J."/>
            <person name="Abdouelleil A."/>
            <person name="Abdulkadir J."/>
            <person name="Abebe A."/>
            <person name="Abera B."/>
            <person name="Abreu J."/>
            <person name="Acer S.C."/>
            <person name="Aftuck L."/>
            <person name="Alexander A."/>
            <person name="An P."/>
            <person name="Anderson E."/>
            <person name="Anderson S."/>
            <person name="Arachi H."/>
            <person name="Azer M."/>
            <person name="Bachantsang P."/>
            <person name="Barry A."/>
            <person name="Bayul T."/>
            <person name="Berlin A."/>
            <person name="Bessette D."/>
            <person name="Bloom T."/>
            <person name="Blye J."/>
            <person name="Boguslavskiy L."/>
            <person name="Bonnet C."/>
            <person name="Boukhgalter B."/>
            <person name="Bourzgui I."/>
            <person name="Brown A."/>
            <person name="Cahill P."/>
            <person name="Channer S."/>
            <person name="Cheshatsang Y."/>
            <person name="Chuda L."/>
            <person name="Citroen M."/>
            <person name="Collymore A."/>
            <person name="Cooke P."/>
            <person name="Costello M."/>
            <person name="D'Aco K."/>
            <person name="Daza R."/>
            <person name="De Haan G."/>
            <person name="DeGray S."/>
            <person name="DeMaso C."/>
            <person name="Dhargay N."/>
            <person name="Dooley K."/>
            <person name="Dooley E."/>
            <person name="Doricent M."/>
            <person name="Dorje P."/>
            <person name="Dorjee K."/>
            <person name="Dupes A."/>
            <person name="Elong R."/>
            <person name="Falk J."/>
            <person name="Farina A."/>
            <person name="Faro S."/>
            <person name="Ferguson D."/>
            <person name="Fisher S."/>
            <person name="Foley C.D."/>
            <person name="Franke A."/>
            <person name="Friedrich D."/>
            <person name="Gadbois L."/>
            <person name="Gearin G."/>
            <person name="Gearin C.R."/>
            <person name="Giannoukos G."/>
            <person name="Goode T."/>
            <person name="Graham J."/>
            <person name="Grandbois E."/>
            <person name="Grewal S."/>
            <person name="Gyaltsen K."/>
            <person name="Hafez N."/>
            <person name="Hagos B."/>
            <person name="Hall J."/>
            <person name="Henson C."/>
            <person name="Hollinger A."/>
            <person name="Honan T."/>
            <person name="Huard M.D."/>
            <person name="Hughes L."/>
            <person name="Hurhula B."/>
            <person name="Husby M.E."/>
            <person name="Kamat A."/>
            <person name="Kanga B."/>
            <person name="Kashin S."/>
            <person name="Khazanovich D."/>
            <person name="Kisner P."/>
            <person name="Lance K."/>
            <person name="Lara M."/>
            <person name="Lee W."/>
            <person name="Lennon N."/>
            <person name="Letendre F."/>
            <person name="LeVine R."/>
            <person name="Lipovsky A."/>
            <person name="Liu X."/>
            <person name="Liu J."/>
            <person name="Liu S."/>
            <person name="Lokyitsang T."/>
            <person name="Lokyitsang Y."/>
            <person name="Lubonja R."/>
            <person name="Lui A."/>
            <person name="MacDonald P."/>
            <person name="Magnisalis V."/>
            <person name="Maru K."/>
            <person name="Matthews C."/>
            <person name="McCusker W."/>
            <person name="McDonough S."/>
            <person name="Mehta T."/>
            <person name="Meldrim J."/>
            <person name="Meneus L."/>
            <person name="Mihai O."/>
            <person name="Mihalev A."/>
            <person name="Mihova T."/>
            <person name="Mittelman R."/>
            <person name="Mlenga V."/>
            <person name="Montmayeur A."/>
            <person name="Mulrain L."/>
            <person name="Navidi A."/>
            <person name="Naylor J."/>
            <person name="Negash T."/>
            <person name="Nguyen T."/>
            <person name="Nguyen N."/>
            <person name="Nicol R."/>
            <person name="Norbu C."/>
            <person name="Norbu N."/>
            <person name="Novod N."/>
            <person name="O'Neill B."/>
            <person name="Osman S."/>
            <person name="Markiewicz E."/>
            <person name="Oyono O.L."/>
            <person name="Patti C."/>
            <person name="Phunkhang P."/>
            <person name="Pierre F."/>
            <person name="Priest M."/>
            <person name="Raghuraman S."/>
            <person name="Rege F."/>
            <person name="Reyes R."/>
            <person name="Rise C."/>
            <person name="Rogov P."/>
            <person name="Ross K."/>
            <person name="Ryan E."/>
            <person name="Settipalli S."/>
            <person name="Shea T."/>
            <person name="Sherpa N."/>
            <person name="Shi L."/>
            <person name="Shih D."/>
            <person name="Sparrow T."/>
            <person name="Spaulding J."/>
            <person name="Stalker J."/>
            <person name="Stange-Thomann N."/>
            <person name="Stavropoulos S."/>
            <person name="Stone C."/>
            <person name="Strader C."/>
            <person name="Tesfaye S."/>
            <person name="Thomson T."/>
            <person name="Thoulutsang Y."/>
            <person name="Thoulutsang D."/>
            <person name="Topham K."/>
            <person name="Topping I."/>
            <person name="Tsamla T."/>
            <person name="Vassiliev H."/>
            <person name="Vo A."/>
            <person name="Wangchuk T."/>
            <person name="Wangdi T."/>
            <person name="Weiand M."/>
            <person name="Wilkinson J."/>
            <person name="Wilson A."/>
            <person name="Yadav S."/>
            <person name="Young G."/>
            <person name="Yu Q."/>
            <person name="Zembek L."/>
            <person name="Zhong D."/>
            <person name="Zimmer A."/>
            <person name="Zwirko Z."/>
            <person name="Jaffe D.B."/>
            <person name="Alvarez P."/>
            <person name="Brockman W."/>
            <person name="Butler J."/>
            <person name="Chin C."/>
            <person name="Gnerre S."/>
            <person name="Grabherr M."/>
            <person name="Kleber M."/>
            <person name="Mauceli E."/>
            <person name="MacCallum I."/>
        </authorList>
    </citation>
    <scope>NUCLEOTIDE SEQUENCE [LARGE SCALE GENOMIC DNA]</scope>
    <source>
        <strain evidence="6">Tucson 14024-0371.13</strain>
    </source>
</reference>